<evidence type="ECO:0000256" key="3">
    <source>
        <dbReference type="ARBA" id="ARBA00022679"/>
    </source>
</evidence>
<dbReference type="SUPFAM" id="SSF53335">
    <property type="entry name" value="S-adenosyl-L-methionine-dependent methyltransferases"/>
    <property type="match status" value="1"/>
</dbReference>
<keyword evidence="7" id="KW-1185">Reference proteome</keyword>
<dbReference type="GO" id="GO:0008168">
    <property type="term" value="F:methyltransferase activity"/>
    <property type="evidence" value="ECO:0007669"/>
    <property type="project" value="UniProtKB-KW"/>
</dbReference>
<evidence type="ECO:0000256" key="1">
    <source>
        <dbReference type="ARBA" id="ARBA00011900"/>
    </source>
</evidence>
<dbReference type="Gene3D" id="3.40.50.150">
    <property type="entry name" value="Vaccinia Virus protein VP39"/>
    <property type="match status" value="1"/>
</dbReference>
<gene>
    <name evidence="6" type="ORF">H9Q08_16985</name>
</gene>
<dbReference type="InterPro" id="IPR029063">
    <property type="entry name" value="SAM-dependent_MTases_sf"/>
</dbReference>
<protein>
    <recommendedName>
        <fullName evidence="1">site-specific DNA-methyltransferase (adenine-specific)</fullName>
        <ecNumber evidence="1">2.1.1.72</ecNumber>
    </recommendedName>
</protein>
<proteinExistence type="predicted"/>
<reference evidence="6" key="1">
    <citation type="submission" date="2021-08" db="EMBL/GenBank/DDBJ databases">
        <title>Complete genome sequence of Chryseobacterium sp strain PS-8.</title>
        <authorList>
            <person name="Das S.K."/>
        </authorList>
    </citation>
    <scope>NUCLEOTIDE SEQUENCE</scope>
    <source>
        <strain evidence="6">PS-8</strain>
    </source>
</reference>
<dbReference type="Proteomes" id="UP001430374">
    <property type="component" value="Unassembled WGS sequence"/>
</dbReference>
<evidence type="ECO:0000313" key="6">
    <source>
        <dbReference type="EMBL" id="MCF2220982.1"/>
    </source>
</evidence>
<dbReference type="InterPro" id="IPR012327">
    <property type="entry name" value="MeTrfase_D12"/>
</dbReference>
<organism evidence="6 7">
    <name type="scientific">Chryseobacterium indicum</name>
    <dbReference type="NCBI Taxonomy" id="2766954"/>
    <lineage>
        <taxon>Bacteria</taxon>
        <taxon>Pseudomonadati</taxon>
        <taxon>Bacteroidota</taxon>
        <taxon>Flavobacteriia</taxon>
        <taxon>Flavobacteriales</taxon>
        <taxon>Weeksellaceae</taxon>
        <taxon>Chryseobacterium group</taxon>
        <taxon>Chryseobacterium</taxon>
    </lineage>
</organism>
<dbReference type="PROSITE" id="PS00092">
    <property type="entry name" value="N6_MTASE"/>
    <property type="match status" value="1"/>
</dbReference>
<evidence type="ECO:0000313" key="7">
    <source>
        <dbReference type="Proteomes" id="UP001430374"/>
    </source>
</evidence>
<dbReference type="EMBL" id="JACSGT010000002">
    <property type="protein sequence ID" value="MCF2220982.1"/>
    <property type="molecule type" value="Genomic_DNA"/>
</dbReference>
<name>A0ABS9C8S2_9FLAO</name>
<comment type="caution">
    <text evidence="6">The sequence shown here is derived from an EMBL/GenBank/DDBJ whole genome shotgun (WGS) entry which is preliminary data.</text>
</comment>
<keyword evidence="2 6" id="KW-0489">Methyltransferase</keyword>
<keyword evidence="3" id="KW-0808">Transferase</keyword>
<dbReference type="InterPro" id="IPR002052">
    <property type="entry name" value="DNA_methylase_N6_adenine_CS"/>
</dbReference>
<evidence type="ECO:0000256" key="5">
    <source>
        <dbReference type="ARBA" id="ARBA00047942"/>
    </source>
</evidence>
<dbReference type="EC" id="2.1.1.72" evidence="1"/>
<evidence type="ECO:0000256" key="4">
    <source>
        <dbReference type="ARBA" id="ARBA00022691"/>
    </source>
</evidence>
<dbReference type="Pfam" id="PF02086">
    <property type="entry name" value="MethyltransfD12"/>
    <property type="match status" value="1"/>
</dbReference>
<evidence type="ECO:0000256" key="2">
    <source>
        <dbReference type="ARBA" id="ARBA00022603"/>
    </source>
</evidence>
<dbReference type="PANTHER" id="PTHR30481">
    <property type="entry name" value="DNA ADENINE METHYLASE"/>
    <property type="match status" value="1"/>
</dbReference>
<dbReference type="GO" id="GO:0032259">
    <property type="term" value="P:methylation"/>
    <property type="evidence" value="ECO:0007669"/>
    <property type="project" value="UniProtKB-KW"/>
</dbReference>
<sequence>MENFKEKMTERLRFTQIEQNHAHRVIQSRDREDAFIYADPPYIDTNQGHYGGYHEDDFIRDLTVLSQVKGKFLLSNYPSKILDIFIKEYGWYVKTFNQPLSASHKSQSGTSKRKTEVLVANYPI</sequence>
<accession>A0ABS9C8S2</accession>
<comment type="catalytic activity">
    <reaction evidence="5">
        <text>a 2'-deoxyadenosine in DNA + S-adenosyl-L-methionine = an N(6)-methyl-2'-deoxyadenosine in DNA + S-adenosyl-L-homocysteine + H(+)</text>
        <dbReference type="Rhea" id="RHEA:15197"/>
        <dbReference type="Rhea" id="RHEA-COMP:12418"/>
        <dbReference type="Rhea" id="RHEA-COMP:12419"/>
        <dbReference type="ChEBI" id="CHEBI:15378"/>
        <dbReference type="ChEBI" id="CHEBI:57856"/>
        <dbReference type="ChEBI" id="CHEBI:59789"/>
        <dbReference type="ChEBI" id="CHEBI:90615"/>
        <dbReference type="ChEBI" id="CHEBI:90616"/>
        <dbReference type="EC" id="2.1.1.72"/>
    </reaction>
</comment>
<keyword evidence="4" id="KW-0949">S-adenosyl-L-methionine</keyword>